<sequence>MVRDVAVCDPLHRRYLLLPPVPQGLPDLVHHLDPFLAPAGGDEGADTDTAAGAPFRFKVMCLAQYHTRLVLHIYSSSGPHAGQWRTVTFDGWAALLAGVSDHARSSAAFGKRYYAHGCFCWAICAINKLLLLDTATTEFSSVNLPPDLMNHQVAFVEASQGRLGMFALSQVPTHLVPRLRYSILVSTGDDDPGRWQKKKVVTLSHDYCYQIIGVAGGYLLLYLVTDNPDSFPPGEVKVGARRKINPLLSSTPNGFAGGALPRCPGGAALATDDHCLARDVAVCDPLHRRYLLLPPVPQDLSDLVYHCEPFLAPAGGDQDTDIAADAPLRFRVMCLAKYQTQLVLFVLSSSGPLAEQWRTVAFDGWSALVAEVSEGEDVRSSTAFGERYYAHGCFCWAIPGISKVLMLDIATMEFSSVDLPPSPWSNSQMAFVEAREGRLGLFALSHNLLLYSISGSIEDDPPRLWLMGAVVPLPLDYAYYIIGVAGGFLLLHGFQDDPESYPSSEMPDPDCFSLNLQTMKLEWFCGTELMMPLKNQLLYAGFPPSLSPPTI</sequence>
<evidence type="ECO:0000313" key="1">
    <source>
        <dbReference type="EnsemblPlants" id="EMT10963"/>
    </source>
</evidence>
<reference evidence="1" key="1">
    <citation type="submission" date="2015-06" db="UniProtKB">
        <authorList>
            <consortium name="EnsemblPlants"/>
        </authorList>
    </citation>
    <scope>IDENTIFICATION</scope>
</reference>
<proteinExistence type="predicted"/>
<protein>
    <submittedName>
        <fullName evidence="1">Uncharacterized protein</fullName>
    </submittedName>
</protein>
<dbReference type="ExpressionAtlas" id="M8C759">
    <property type="expression patterns" value="baseline"/>
</dbReference>
<dbReference type="EnsemblPlants" id="EMT10963">
    <property type="protein sequence ID" value="EMT10963"/>
    <property type="gene ID" value="F775_16646"/>
</dbReference>
<dbReference type="PANTHER" id="PTHR31264:SF34">
    <property type="entry name" value="F-BOX DOMAIN-CONTAINING PROTEIN"/>
    <property type="match status" value="1"/>
</dbReference>
<accession>M8C759</accession>
<dbReference type="PANTHER" id="PTHR31264">
    <property type="entry name" value="OS07G0554500 PROTEIN-RELATED"/>
    <property type="match status" value="1"/>
</dbReference>
<name>M8C759_AEGTA</name>
<organism evidence="1">
    <name type="scientific">Aegilops tauschii</name>
    <name type="common">Tausch's goatgrass</name>
    <name type="synonym">Aegilops squarrosa</name>
    <dbReference type="NCBI Taxonomy" id="37682"/>
    <lineage>
        <taxon>Eukaryota</taxon>
        <taxon>Viridiplantae</taxon>
        <taxon>Streptophyta</taxon>
        <taxon>Embryophyta</taxon>
        <taxon>Tracheophyta</taxon>
        <taxon>Spermatophyta</taxon>
        <taxon>Magnoliopsida</taxon>
        <taxon>Liliopsida</taxon>
        <taxon>Poales</taxon>
        <taxon>Poaceae</taxon>
        <taxon>BOP clade</taxon>
        <taxon>Pooideae</taxon>
        <taxon>Triticodae</taxon>
        <taxon>Triticeae</taxon>
        <taxon>Triticinae</taxon>
        <taxon>Aegilops</taxon>
    </lineage>
</organism>
<dbReference type="AlphaFoldDB" id="M8C759"/>